<dbReference type="AlphaFoldDB" id="A0A511FHN4"/>
<dbReference type="Proteomes" id="UP000564629">
    <property type="component" value="Unassembled WGS sequence"/>
</dbReference>
<dbReference type="EMBL" id="JACHDN010000001">
    <property type="protein sequence ID" value="MBB5474650.1"/>
    <property type="molecule type" value="Genomic_DNA"/>
</dbReference>
<name>A0A511FHN4_9CELL</name>
<organism evidence="1 3">
    <name type="scientific">Cellulomonas hominis</name>
    <dbReference type="NCBI Taxonomy" id="156981"/>
    <lineage>
        <taxon>Bacteria</taxon>
        <taxon>Bacillati</taxon>
        <taxon>Actinomycetota</taxon>
        <taxon>Actinomycetes</taxon>
        <taxon>Micrococcales</taxon>
        <taxon>Cellulomonadaceae</taxon>
        <taxon>Cellulomonas</taxon>
    </lineage>
</organism>
<reference evidence="1 3" key="1">
    <citation type="submission" date="2019-07" db="EMBL/GenBank/DDBJ databases">
        <title>Whole genome shotgun sequence of Cellulomonas hominis NBRC 16055.</title>
        <authorList>
            <person name="Hosoyama A."/>
            <person name="Uohara A."/>
            <person name="Ohji S."/>
            <person name="Ichikawa N."/>
        </authorList>
    </citation>
    <scope>NUCLEOTIDE SEQUENCE [LARGE SCALE GENOMIC DNA]</scope>
    <source>
        <strain evidence="1 3">NBRC 16055</strain>
    </source>
</reference>
<protein>
    <submittedName>
        <fullName evidence="1">Uncharacterized protein</fullName>
    </submittedName>
</protein>
<comment type="caution">
    <text evidence="1">The sequence shown here is derived from an EMBL/GenBank/DDBJ whole genome shotgun (WGS) entry which is preliminary data.</text>
</comment>
<evidence type="ECO:0000313" key="4">
    <source>
        <dbReference type="Proteomes" id="UP000564629"/>
    </source>
</evidence>
<dbReference type="Proteomes" id="UP000321723">
    <property type="component" value="Unassembled WGS sequence"/>
</dbReference>
<accession>A0A511FHN4</accession>
<dbReference type="EMBL" id="BJVQ01000107">
    <property type="protein sequence ID" value="GEL48765.1"/>
    <property type="molecule type" value="Genomic_DNA"/>
</dbReference>
<evidence type="ECO:0000313" key="1">
    <source>
        <dbReference type="EMBL" id="GEL48765.1"/>
    </source>
</evidence>
<evidence type="ECO:0000313" key="3">
    <source>
        <dbReference type="Proteomes" id="UP000321723"/>
    </source>
</evidence>
<proteinExistence type="predicted"/>
<evidence type="ECO:0000313" key="2">
    <source>
        <dbReference type="EMBL" id="MBB5474650.1"/>
    </source>
</evidence>
<dbReference type="RefSeq" id="WP_146840758.1">
    <property type="nucleotide sequence ID" value="NZ_BJVQ01000107.1"/>
</dbReference>
<dbReference type="OrthoDB" id="5084258at2"/>
<keyword evidence="3" id="KW-1185">Reference proteome</keyword>
<sequence>MSTVAQRSRVPAGVRAGGQFALEARAEADVDLTAPAALEEPDEPRTPRYALLASSVAEAEARITKANRRLERAGITERFTYEVGEPYVSTDENGHDRFYRDLTLSHPTISYNGWEFAAAVDHLETGPIVRSRPGVELNGWRPEVSECDHCGTTRRRSATYLVRHADGTTKQVGSSCMADFLGVKPAGLWALGFDPLEDDEDGWLAGGGGHTDDATPTLEVLATALAVTDGGREYLSRDAAMWQGRPATGDAVRTQLYGAGLRETPQQAAERVHIAEQTQRYLDDGTAAAVLEYARTMDGEGDYATNLRTLAGGEHVTYRHSALLASAVSGWARENERRAVREAKAAAYVPGYLAGVREKVAGHTAVVEKVVYLDGYAYGSTDTLVLMRSETGHTLKWKASGRKDLEAGQKLTLTGGTVKEHGSYRGQDQTVLTRVKYELEPAPVQENA</sequence>
<reference evidence="2 4" key="2">
    <citation type="submission" date="2020-08" db="EMBL/GenBank/DDBJ databases">
        <title>Sequencing the genomes of 1000 actinobacteria strains.</title>
        <authorList>
            <person name="Klenk H.-P."/>
        </authorList>
    </citation>
    <scope>NUCLEOTIDE SEQUENCE [LARGE SCALE GENOMIC DNA]</scope>
    <source>
        <strain evidence="2 4">DSM 9581</strain>
    </source>
</reference>
<gene>
    <name evidence="1" type="ORF">CHO01_38810</name>
    <name evidence="2" type="ORF">HNR08_003386</name>
</gene>